<dbReference type="GO" id="GO:0035556">
    <property type="term" value="P:intracellular signal transduction"/>
    <property type="evidence" value="ECO:0007669"/>
    <property type="project" value="InterPro"/>
</dbReference>
<evidence type="ECO:0000259" key="18">
    <source>
        <dbReference type="PROSITE" id="PS50125"/>
    </source>
</evidence>
<dbReference type="InterPro" id="IPR011009">
    <property type="entry name" value="Kinase-like_dom_sf"/>
</dbReference>
<dbReference type="SUPFAM" id="SSF53822">
    <property type="entry name" value="Periplasmic binding protein-like I"/>
    <property type="match status" value="1"/>
</dbReference>
<dbReference type="Ensembl" id="ENSACIT00000027845.1">
    <property type="protein sequence ID" value="ENSACIP00000027136.1"/>
    <property type="gene ID" value="ENSACIG00000020738.1"/>
</dbReference>
<feature type="coiled-coil region" evidence="15">
    <location>
        <begin position="763"/>
        <end position="790"/>
    </location>
</feature>
<evidence type="ECO:0000256" key="7">
    <source>
        <dbReference type="ARBA" id="ARBA00022989"/>
    </source>
</evidence>
<dbReference type="SUPFAM" id="SSF55073">
    <property type="entry name" value="Nucleotide cyclase"/>
    <property type="match status" value="1"/>
</dbReference>
<dbReference type="Pfam" id="PF07701">
    <property type="entry name" value="HNOBA"/>
    <property type="match status" value="1"/>
</dbReference>
<evidence type="ECO:0000256" key="3">
    <source>
        <dbReference type="ARBA" id="ARBA00012202"/>
    </source>
</evidence>
<dbReference type="EC" id="4.6.1.2" evidence="3 14"/>
<evidence type="ECO:0000256" key="15">
    <source>
        <dbReference type="SAM" id="Coils"/>
    </source>
</evidence>
<dbReference type="InterPro" id="IPR000719">
    <property type="entry name" value="Prot_kinase_dom"/>
</dbReference>
<dbReference type="InterPro" id="IPR001245">
    <property type="entry name" value="Ser-Thr/Tyr_kinase_cat_dom"/>
</dbReference>
<dbReference type="InterPro" id="IPR001828">
    <property type="entry name" value="ANF_lig-bd_rcpt"/>
</dbReference>
<dbReference type="GO" id="GO:0004016">
    <property type="term" value="F:adenylate cyclase activity"/>
    <property type="evidence" value="ECO:0007669"/>
    <property type="project" value="TreeGrafter"/>
</dbReference>
<dbReference type="SUPFAM" id="SSF56112">
    <property type="entry name" value="Protein kinase-like (PK-like)"/>
    <property type="match status" value="1"/>
</dbReference>
<dbReference type="PROSITE" id="PS50125">
    <property type="entry name" value="GUANYLATE_CYCLASE_2"/>
    <property type="match status" value="1"/>
</dbReference>
<dbReference type="GO" id="GO:0004383">
    <property type="term" value="F:guanylate cyclase activity"/>
    <property type="evidence" value="ECO:0007669"/>
    <property type="project" value="UniProtKB-EC"/>
</dbReference>
<evidence type="ECO:0000256" key="8">
    <source>
        <dbReference type="ARBA" id="ARBA00023136"/>
    </source>
</evidence>
<reference evidence="19" key="2">
    <citation type="submission" date="2025-09" db="UniProtKB">
        <authorList>
            <consortium name="Ensembl"/>
        </authorList>
    </citation>
    <scope>IDENTIFICATION</scope>
</reference>
<keyword evidence="4 16" id="KW-0812">Transmembrane</keyword>
<keyword evidence="11" id="KW-0966">Cell projection</keyword>
<organism evidence="19 20">
    <name type="scientific">Amphilophus citrinellus</name>
    <name type="common">Midas cichlid</name>
    <name type="synonym">Cichlasoma citrinellum</name>
    <dbReference type="NCBI Taxonomy" id="61819"/>
    <lineage>
        <taxon>Eukaryota</taxon>
        <taxon>Metazoa</taxon>
        <taxon>Chordata</taxon>
        <taxon>Craniata</taxon>
        <taxon>Vertebrata</taxon>
        <taxon>Euteleostomi</taxon>
        <taxon>Actinopterygii</taxon>
        <taxon>Neopterygii</taxon>
        <taxon>Teleostei</taxon>
        <taxon>Neoteleostei</taxon>
        <taxon>Acanthomorphata</taxon>
        <taxon>Ovalentaria</taxon>
        <taxon>Cichlomorphae</taxon>
        <taxon>Cichliformes</taxon>
        <taxon>Cichlidae</taxon>
        <taxon>New World cichlids</taxon>
        <taxon>Cichlasomatinae</taxon>
        <taxon>Heroini</taxon>
        <taxon>Amphilophus</taxon>
    </lineage>
</organism>
<keyword evidence="9" id="KW-1015">Disulfide bond</keyword>
<evidence type="ECO:0000256" key="2">
    <source>
        <dbReference type="ARBA" id="ARBA00004451"/>
    </source>
</evidence>
<dbReference type="PROSITE" id="PS50011">
    <property type="entry name" value="PROTEIN_KINASE_DOM"/>
    <property type="match status" value="1"/>
</dbReference>
<dbReference type="InterPro" id="IPR050401">
    <property type="entry name" value="Cyclic_nucleotide_synthase"/>
</dbReference>
<dbReference type="PANTHER" id="PTHR11920">
    <property type="entry name" value="GUANYLYL CYCLASE"/>
    <property type="match status" value="1"/>
</dbReference>
<dbReference type="Pfam" id="PF00211">
    <property type="entry name" value="Guanylate_cyc"/>
    <property type="match status" value="1"/>
</dbReference>
<dbReference type="PROSITE" id="PS00452">
    <property type="entry name" value="GUANYLATE_CYCLASE_1"/>
    <property type="match status" value="1"/>
</dbReference>
<evidence type="ECO:0000256" key="5">
    <source>
        <dbReference type="ARBA" id="ARBA00022729"/>
    </source>
</evidence>
<dbReference type="Pfam" id="PF01094">
    <property type="entry name" value="ANF_receptor"/>
    <property type="match status" value="1"/>
</dbReference>
<evidence type="ECO:0000256" key="4">
    <source>
        <dbReference type="ARBA" id="ARBA00022692"/>
    </source>
</evidence>
<dbReference type="Gene3D" id="1.10.510.10">
    <property type="entry name" value="Transferase(Phosphotransferase) domain 1"/>
    <property type="match status" value="1"/>
</dbReference>
<dbReference type="CDD" id="cd07302">
    <property type="entry name" value="CHD"/>
    <property type="match status" value="1"/>
</dbReference>
<keyword evidence="15" id="KW-0175">Coiled coil</keyword>
<dbReference type="Gene3D" id="6.10.250.780">
    <property type="match status" value="1"/>
</dbReference>
<dbReference type="FunFam" id="3.40.50.2300:FF:000114">
    <property type="entry name" value="Guanylate cyclase"/>
    <property type="match status" value="1"/>
</dbReference>
<dbReference type="GO" id="GO:0005524">
    <property type="term" value="F:ATP binding"/>
    <property type="evidence" value="ECO:0007669"/>
    <property type="project" value="InterPro"/>
</dbReference>
<keyword evidence="6" id="KW-0547">Nucleotide-binding</keyword>
<evidence type="ECO:0000256" key="12">
    <source>
        <dbReference type="ARBA" id="ARBA00023293"/>
    </source>
</evidence>
<dbReference type="Gene3D" id="3.30.70.1230">
    <property type="entry name" value="Nucleotide cyclase"/>
    <property type="match status" value="1"/>
</dbReference>
<comment type="catalytic activity">
    <reaction evidence="1 14">
        <text>GTP = 3',5'-cyclic GMP + diphosphate</text>
        <dbReference type="Rhea" id="RHEA:13665"/>
        <dbReference type="ChEBI" id="CHEBI:33019"/>
        <dbReference type="ChEBI" id="CHEBI:37565"/>
        <dbReference type="ChEBI" id="CHEBI:57746"/>
        <dbReference type="EC" id="4.6.1.2"/>
    </reaction>
</comment>
<feature type="domain" description="Protein kinase" evidence="17">
    <location>
        <begin position="458"/>
        <end position="754"/>
    </location>
</feature>
<dbReference type="Pfam" id="PF07714">
    <property type="entry name" value="PK_Tyr_Ser-Thr"/>
    <property type="match status" value="1"/>
</dbReference>
<evidence type="ECO:0000256" key="1">
    <source>
        <dbReference type="ARBA" id="ARBA00001436"/>
    </source>
</evidence>
<protein>
    <recommendedName>
        <fullName evidence="3 14">Guanylate cyclase</fullName>
        <ecNumber evidence="3 14">4.6.1.2</ecNumber>
    </recommendedName>
</protein>
<evidence type="ECO:0000256" key="14">
    <source>
        <dbReference type="RuleBase" id="RU003431"/>
    </source>
</evidence>
<dbReference type="CDD" id="cd14043">
    <property type="entry name" value="PK_GC-2D"/>
    <property type="match status" value="1"/>
</dbReference>
<dbReference type="PANTHER" id="PTHR11920:SF477">
    <property type="entry name" value="GUANYLATE CYCLASE D"/>
    <property type="match status" value="1"/>
</dbReference>
<evidence type="ECO:0000313" key="19">
    <source>
        <dbReference type="Ensembl" id="ENSACIP00000027136.1"/>
    </source>
</evidence>
<evidence type="ECO:0000256" key="9">
    <source>
        <dbReference type="ARBA" id="ARBA00023157"/>
    </source>
</evidence>
<dbReference type="GO" id="GO:0007168">
    <property type="term" value="P:receptor guanylyl cyclase signaling pathway"/>
    <property type="evidence" value="ECO:0007669"/>
    <property type="project" value="TreeGrafter"/>
</dbReference>
<feature type="domain" description="Guanylate cyclase" evidence="18">
    <location>
        <begin position="826"/>
        <end position="956"/>
    </location>
</feature>
<dbReference type="GeneTree" id="ENSGT00940000166134"/>
<dbReference type="SMART" id="SM00044">
    <property type="entry name" value="CYCc"/>
    <property type="match status" value="1"/>
</dbReference>
<evidence type="ECO:0000259" key="17">
    <source>
        <dbReference type="PROSITE" id="PS50011"/>
    </source>
</evidence>
<dbReference type="InterPro" id="IPR001054">
    <property type="entry name" value="A/G_cyclase"/>
</dbReference>
<comment type="subcellular location">
    <subcellularLocation>
        <location evidence="2">Photoreceptor outer segment membrane</location>
        <topology evidence="2">Single-pass type I membrane protein</topology>
    </subcellularLocation>
</comment>
<dbReference type="GO" id="GO:0005886">
    <property type="term" value="C:plasma membrane"/>
    <property type="evidence" value="ECO:0007669"/>
    <property type="project" value="TreeGrafter"/>
</dbReference>
<name>A0A3Q0SUF1_AMPCI</name>
<keyword evidence="5" id="KW-0732">Signal</keyword>
<dbReference type="GO" id="GO:0004672">
    <property type="term" value="F:protein kinase activity"/>
    <property type="evidence" value="ECO:0007669"/>
    <property type="project" value="InterPro"/>
</dbReference>
<dbReference type="Proteomes" id="UP000261340">
    <property type="component" value="Unplaced"/>
</dbReference>
<reference evidence="19" key="1">
    <citation type="submission" date="2025-08" db="UniProtKB">
        <authorList>
            <consortium name="Ensembl"/>
        </authorList>
    </citation>
    <scope>IDENTIFICATION</scope>
</reference>
<evidence type="ECO:0000256" key="11">
    <source>
        <dbReference type="ARBA" id="ARBA00023273"/>
    </source>
</evidence>
<dbReference type="FunFam" id="3.30.70.1230:FF:000013">
    <property type="entry name" value="Guanylate cyclase"/>
    <property type="match status" value="1"/>
</dbReference>
<dbReference type="InterPro" id="IPR018297">
    <property type="entry name" value="A/G_cyclase_CS"/>
</dbReference>
<keyword evidence="10 13" id="KW-0456">Lyase</keyword>
<evidence type="ECO:0000256" key="13">
    <source>
        <dbReference type="RuleBase" id="RU000405"/>
    </source>
</evidence>
<evidence type="ECO:0000256" key="16">
    <source>
        <dbReference type="SAM" id="Phobius"/>
    </source>
</evidence>
<proteinExistence type="inferred from homology"/>
<dbReference type="PRINTS" id="PR00109">
    <property type="entry name" value="TYRKINASE"/>
</dbReference>
<keyword evidence="8 16" id="KW-0472">Membrane</keyword>
<dbReference type="InterPro" id="IPR011645">
    <property type="entry name" value="HNOB_dom_associated"/>
</dbReference>
<sequence>PIRSSGRKTDLLLHFQAKRHTLPTLPFYNFLLWVLLGVLTFPCCVRCLIFKVGVLGPWNCDPVFYKALPVTAARLAVSRINGDADLDLGLKMDFIILQEPCETSKALTAFIYYEHVADALIGPTNPGYCTAASLLARNWNKALFSYGCVAYELESAAGYPTFARTVPFPADVLFVVFKHFRWANVLVVSSNEDIWIDTAVRVASALRSKGLPAGLVGPMGMNETELESTLRKIQDAGGVRVIIMCMHSVLVGGEQQATFLLKAQKMGLTSGKYVFVPYDTLLYSVPYTNVSYSPLQNSSSLREAYDAVLTITVASEPLSFNEAFAAARRSEEVTLYFNLQVNPLFGTIYNSIYLLAKSIHNARKAGMMLSGSNLAYFTRNITFNGFNQEVKVDTSGTVKTSYIILDTNNRGSQLYQTYLVDLTSGVLRFAGRSIHFPGGSPPPSDSSCWFDEGTICTGAVILFLAVGGLTISLYIRRRLHQIQLVKGPNRILLTLEDLTFINPHLKCTALFIGDWVWLKKFEEGHFKEVKQNTIRMFMKMKDLRNENVNPFLGFFSDCPMFAVVTEHCSRGSLQDLLRNEDVKLDWMFKSSLVLDLIKGMKYLHHRDFPHGRLKSRNCVVDGRFVLKITDYGFNELLESQKAPLEEPPPEDLFWTPPEILRDLTNSRKGTFKGDVYSFSIILQEVVVRGPPYCMLGLLPEEIIRKVKKPPPMCRPTVAPDQAPLECIQLMKQCWSEQPDRRPNFDEIFDRFKLINKGKKTNIIDSMLRMLEQYSSNLEDLIRERTEELEVEKQRTEKLLSEMLPPSVAEALKTGATVQPEYFDQVTIYFSDIVGFTTISSLSDPIEVVDLLNDLYTLFDAVLSNHDVYKVETIGDAYMVASGLPKRNGNKHAAEIANMSLNILSSVGTFHMRHMPDVPVRIRIGIHSGPCVAGVVGLTMPRYCLFGDTVNTASRMESTGLPYRIHVNMSTVKILRSLNEGYKIEVRGKTELKGKGIEETYWLVGKANFTKPLPKPPEIKPGQDNHGLNPEEIAAYRKKKAEKKA</sequence>
<keyword evidence="20" id="KW-1185">Reference proteome</keyword>
<dbReference type="Gene3D" id="3.40.50.2300">
    <property type="match status" value="2"/>
</dbReference>
<dbReference type="InterPro" id="IPR029787">
    <property type="entry name" value="Nucleotide_cyclase"/>
</dbReference>
<dbReference type="CDD" id="cd06371">
    <property type="entry name" value="PBP1_sensory_GC_DEF-like"/>
    <property type="match status" value="1"/>
</dbReference>
<evidence type="ECO:0000313" key="20">
    <source>
        <dbReference type="Proteomes" id="UP000261340"/>
    </source>
</evidence>
<accession>A0A3Q0SUF1</accession>
<dbReference type="AlphaFoldDB" id="A0A3Q0SUF1"/>
<comment type="similarity">
    <text evidence="13">Belongs to the adenylyl cyclase class-4/guanylyl cyclase family.</text>
</comment>
<dbReference type="FunFam" id="1.10.510.10:FF:000404">
    <property type="entry name" value="Guanylate cyclase"/>
    <property type="match status" value="1"/>
</dbReference>
<evidence type="ECO:0000256" key="10">
    <source>
        <dbReference type="ARBA" id="ARBA00023239"/>
    </source>
</evidence>
<keyword evidence="12 14" id="KW-0141">cGMP biosynthesis</keyword>
<evidence type="ECO:0000256" key="6">
    <source>
        <dbReference type="ARBA" id="ARBA00022741"/>
    </source>
</evidence>
<dbReference type="GO" id="GO:0001653">
    <property type="term" value="F:peptide receptor activity"/>
    <property type="evidence" value="ECO:0007669"/>
    <property type="project" value="TreeGrafter"/>
</dbReference>
<dbReference type="InterPro" id="IPR028082">
    <property type="entry name" value="Peripla_BP_I"/>
</dbReference>
<feature type="transmembrane region" description="Helical" evidence="16">
    <location>
        <begin position="21"/>
        <end position="41"/>
    </location>
</feature>
<keyword evidence="7 16" id="KW-1133">Transmembrane helix</keyword>